<feature type="non-terminal residue" evidence="4">
    <location>
        <position position="255"/>
    </location>
</feature>
<dbReference type="AlphaFoldDB" id="A0A382JSJ4"/>
<gene>
    <name evidence="4" type="ORF">METZ01_LOCUS268298</name>
</gene>
<dbReference type="Gene3D" id="1.10.443.10">
    <property type="entry name" value="Intergrase catalytic core"/>
    <property type="match status" value="1"/>
</dbReference>
<dbReference type="EMBL" id="UINC01076356">
    <property type="protein sequence ID" value="SVC15444.1"/>
    <property type="molecule type" value="Genomic_DNA"/>
</dbReference>
<organism evidence="4">
    <name type="scientific">marine metagenome</name>
    <dbReference type="NCBI Taxonomy" id="408172"/>
    <lineage>
        <taxon>unclassified sequences</taxon>
        <taxon>metagenomes</taxon>
        <taxon>ecological metagenomes</taxon>
    </lineage>
</organism>
<dbReference type="InterPro" id="IPR013762">
    <property type="entry name" value="Integrase-like_cat_sf"/>
</dbReference>
<sequence>MDITYDPRCSMYLKRKTYYASYYLPNRVRICRALHRNKVLAKRMLHRKEKELLEGVFDDRDVLKMPEIQFSAESRLELPEAADKYLKSTSAGRKPKTQINDVYALKSLVGRFQKQYVDEVRLYDVQLLLNGLIDEGKSQATLKSYRGILKKFFGWIEESGLAEIRSPVTKKVVIPETTGLVRERLPSKEEVSQLVSDSCVVQPLIRFLAFTGCRLGEALHLEWNDIEKGLWMIRKKPECPTAYGTGWSPKWNKRR</sequence>
<evidence type="ECO:0000256" key="2">
    <source>
        <dbReference type="ARBA" id="ARBA00023172"/>
    </source>
</evidence>
<dbReference type="Gene3D" id="1.10.150.130">
    <property type="match status" value="1"/>
</dbReference>
<keyword evidence="1" id="KW-0238">DNA-binding</keyword>
<proteinExistence type="predicted"/>
<dbReference type="InterPro" id="IPR011010">
    <property type="entry name" value="DNA_brk_join_enz"/>
</dbReference>
<name>A0A382JSJ4_9ZZZZ</name>
<reference evidence="4" key="1">
    <citation type="submission" date="2018-05" db="EMBL/GenBank/DDBJ databases">
        <authorList>
            <person name="Lanie J.A."/>
            <person name="Ng W.-L."/>
            <person name="Kazmierczak K.M."/>
            <person name="Andrzejewski T.M."/>
            <person name="Davidsen T.M."/>
            <person name="Wayne K.J."/>
            <person name="Tettelin H."/>
            <person name="Glass J.I."/>
            <person name="Rusch D."/>
            <person name="Podicherti R."/>
            <person name="Tsui H.-C.T."/>
            <person name="Winkler M.E."/>
        </authorList>
    </citation>
    <scope>NUCLEOTIDE SEQUENCE</scope>
</reference>
<dbReference type="GO" id="GO:0015074">
    <property type="term" value="P:DNA integration"/>
    <property type="evidence" value="ECO:0007669"/>
    <property type="project" value="InterPro"/>
</dbReference>
<feature type="domain" description="Core-binding (CB)" evidence="3">
    <location>
        <begin position="76"/>
        <end position="157"/>
    </location>
</feature>
<dbReference type="GO" id="GO:0006310">
    <property type="term" value="P:DNA recombination"/>
    <property type="evidence" value="ECO:0007669"/>
    <property type="project" value="UniProtKB-KW"/>
</dbReference>
<accession>A0A382JSJ4</accession>
<dbReference type="InterPro" id="IPR010998">
    <property type="entry name" value="Integrase_recombinase_N"/>
</dbReference>
<dbReference type="InterPro" id="IPR044068">
    <property type="entry name" value="CB"/>
</dbReference>
<protein>
    <recommendedName>
        <fullName evidence="3">Core-binding (CB) domain-containing protein</fullName>
    </recommendedName>
</protein>
<keyword evidence="2" id="KW-0233">DNA recombination</keyword>
<evidence type="ECO:0000256" key="1">
    <source>
        <dbReference type="ARBA" id="ARBA00023125"/>
    </source>
</evidence>
<evidence type="ECO:0000259" key="3">
    <source>
        <dbReference type="PROSITE" id="PS51900"/>
    </source>
</evidence>
<evidence type="ECO:0000313" key="4">
    <source>
        <dbReference type="EMBL" id="SVC15444.1"/>
    </source>
</evidence>
<dbReference type="GO" id="GO:0003677">
    <property type="term" value="F:DNA binding"/>
    <property type="evidence" value="ECO:0007669"/>
    <property type="project" value="UniProtKB-KW"/>
</dbReference>
<dbReference type="PROSITE" id="PS51900">
    <property type="entry name" value="CB"/>
    <property type="match status" value="1"/>
</dbReference>
<dbReference type="SUPFAM" id="SSF56349">
    <property type="entry name" value="DNA breaking-rejoining enzymes"/>
    <property type="match status" value="1"/>
</dbReference>